<feature type="transmembrane region" description="Helical" evidence="10">
    <location>
        <begin position="222"/>
        <end position="242"/>
    </location>
</feature>
<dbReference type="SUPFAM" id="SSF52540">
    <property type="entry name" value="P-loop containing nucleoside triphosphate hydrolases"/>
    <property type="match status" value="2"/>
</dbReference>
<evidence type="ECO:0000256" key="5">
    <source>
        <dbReference type="ARBA" id="ARBA00022840"/>
    </source>
</evidence>
<dbReference type="InterPro" id="IPR041569">
    <property type="entry name" value="AAA_lid_3"/>
</dbReference>
<evidence type="ECO:0000256" key="2">
    <source>
        <dbReference type="ARBA" id="ARBA00006914"/>
    </source>
</evidence>
<dbReference type="InterPro" id="IPR045199">
    <property type="entry name" value="ATAD2-like"/>
</dbReference>
<dbReference type="Pfam" id="PF17862">
    <property type="entry name" value="AAA_lid_3"/>
    <property type="match status" value="1"/>
</dbReference>
<evidence type="ECO:0000256" key="3">
    <source>
        <dbReference type="ARBA" id="ARBA00022692"/>
    </source>
</evidence>
<protein>
    <recommendedName>
        <fullName evidence="11">AAA+ ATPase domain-containing protein</fullName>
    </recommendedName>
</protein>
<dbReference type="InterPro" id="IPR003593">
    <property type="entry name" value="AAA+_ATPase"/>
</dbReference>
<evidence type="ECO:0000256" key="8">
    <source>
        <dbReference type="ARBA" id="ARBA00023136"/>
    </source>
</evidence>
<keyword evidence="8 10" id="KW-0472">Membrane</keyword>
<keyword evidence="6 10" id="KW-1133">Transmembrane helix</keyword>
<keyword evidence="3 10" id="KW-0812">Transmembrane</keyword>
<dbReference type="InterPro" id="IPR003960">
    <property type="entry name" value="ATPase_AAA_CS"/>
</dbReference>
<evidence type="ECO:0000256" key="7">
    <source>
        <dbReference type="ARBA" id="ARBA00023117"/>
    </source>
</evidence>
<feature type="transmembrane region" description="Helical" evidence="10">
    <location>
        <begin position="179"/>
        <end position="202"/>
    </location>
</feature>
<feature type="compositionally biased region" description="Acidic residues" evidence="9">
    <location>
        <begin position="1205"/>
        <end position="1215"/>
    </location>
</feature>
<dbReference type="Pfam" id="PF00004">
    <property type="entry name" value="AAA"/>
    <property type="match status" value="1"/>
</dbReference>
<feature type="transmembrane region" description="Helical" evidence="10">
    <location>
        <begin position="335"/>
        <end position="356"/>
    </location>
</feature>
<dbReference type="InterPro" id="IPR027417">
    <property type="entry name" value="P-loop_NTPase"/>
</dbReference>
<feature type="region of interest" description="Disordered" evidence="9">
    <location>
        <begin position="1197"/>
        <end position="1220"/>
    </location>
</feature>
<organism evidence="12 13">
    <name type="scientific">Willisornis vidua</name>
    <name type="common">Xingu scale-backed antbird</name>
    <dbReference type="NCBI Taxonomy" id="1566151"/>
    <lineage>
        <taxon>Eukaryota</taxon>
        <taxon>Metazoa</taxon>
        <taxon>Chordata</taxon>
        <taxon>Craniata</taxon>
        <taxon>Vertebrata</taxon>
        <taxon>Euteleostomi</taxon>
        <taxon>Archelosauria</taxon>
        <taxon>Archosauria</taxon>
        <taxon>Dinosauria</taxon>
        <taxon>Saurischia</taxon>
        <taxon>Theropoda</taxon>
        <taxon>Coelurosauria</taxon>
        <taxon>Aves</taxon>
        <taxon>Neognathae</taxon>
        <taxon>Neoaves</taxon>
        <taxon>Telluraves</taxon>
        <taxon>Australaves</taxon>
        <taxon>Passeriformes</taxon>
        <taxon>Thamnophilidae</taxon>
        <taxon>Willisornis</taxon>
    </lineage>
</organism>
<proteinExistence type="inferred from homology"/>
<sequence>MGSLCYAELGTSLPFAGGEYSHIKRGLGSLPAFVFIWTSTFTKPASNAARALLFAEYATQPFYGICPPPEVLKKCLALAVLWFLGILNGCSVKMATWMQTVFTLLKMIALSVIAVGGIVLLVARQKESLARFEDMFSSEIPNASQVAEAFFQGLYAYGGWWSLNYMAEEMKNPSRNIPLTVMTAVPAVIVFYLLVNISYLTVLTPKEIVSSVAVAVTWADRVIPSVSWIIPLCVAVSIFGALNSSMFTLGRLSYAGSQSGHLPVLISMLNVHSCTPAPAMIFSTTIASIFIIPSDLITLTNYFGFSAWLMIGLTCASLIVLRYREPHLHRPYKVNEYLLVTSSGSQLEIILAIALYDLFSCYTGEISAVQKKVVSSGYEAKEGDGLRRSIRKRKAVERYQAVLENEIKYMPTSSNHTSHVRERDSCKKPKRPLSVNSQKDNLNKVPGTSHENHMEIGASVADVETTQSGHSILFDGVGGLSEHISDLKEMIIWPLLYPDVFEIMKLKQLPRGCLFCGPPGTGKTLVARALANECSRGNRKVTFFTRSAADCMSKWIGESERELRLLFQQAYEKRPSIIFFDEIDALAPVRSSKQDQVHSSVVGTLLALMDGVASRGEVVVIGATNRLDSIDPALRRPGRFEREFHFNLPNKEARKEIFKIHTRDWILQPLDNLLEELAEKCVGYCGADISALCVEAGLCALRRRYPQIRESDKRLRIDATSVKVTAHDFAMAMQKIVPASQRAGTSPGRALPPISKPLLENTLERILQALQRAFPHAELALKKDQGNDVINNVEESSSVSGKMPTHKMSKSKKAELHSFSSNPPYQPTSFRPRFLIVEEPGSGQGSDLASAVIHALEKFPTYMLDLSNLFVSGTSQEETCSQLIREAQRTAPSIIYIPQIPLWWEAVGPTLKAGITGLLNHIPTFAPVLLLATSDVQHEDLPEEIKALFSNNHEEVFKIPPPTCAERRGFFEDLIMKQAAEPPASKPNAGSRVSCVTHARCSQVDEQPQVCYSKAMKIHSRGAFADFSELEELLDSIVVATENVSISRMAKLYSVLSRCIYQHRDDADKTELVMAVTHGYFGEEGGTERFGVALMALCMLTDGFLTENGHVSDPDCMDSVRLKQLPAKNKRSPPKVAAGTPPHDQEVVEIPLPRPATKTAPCAAAETTPRAAADTMPRRAATVIRLLRLSSKRLTRNKFPSLPQSDDEATNTEEDGALKDNSMEKVLVEVLSKLSELALQPLVSSAPLLDSMVALHSVEFTFPPCPPPAPAFTSLPALSNIPSIYIIYCRLQKGVWMGPSNLKNGSME</sequence>
<feature type="transmembrane region" description="Helical" evidence="10">
    <location>
        <begin position="262"/>
        <end position="291"/>
    </location>
</feature>
<dbReference type="SMART" id="SM00382">
    <property type="entry name" value="AAA"/>
    <property type="match status" value="1"/>
</dbReference>
<keyword evidence="5" id="KW-0067">ATP-binding</keyword>
<dbReference type="InterPro" id="IPR002293">
    <property type="entry name" value="AA/rel_permease1"/>
</dbReference>
<keyword evidence="4" id="KW-0547">Nucleotide-binding</keyword>
<comment type="similarity">
    <text evidence="2">Belongs to the AAA ATPase family.</text>
</comment>
<feature type="transmembrane region" description="Helical" evidence="10">
    <location>
        <begin position="303"/>
        <end position="323"/>
    </location>
</feature>
<evidence type="ECO:0000313" key="13">
    <source>
        <dbReference type="Proteomes" id="UP001145742"/>
    </source>
</evidence>
<comment type="caution">
    <text evidence="12">The sequence shown here is derived from an EMBL/GenBank/DDBJ whole genome shotgun (WGS) entry which is preliminary data.</text>
</comment>
<dbReference type="Proteomes" id="UP001145742">
    <property type="component" value="Unassembled WGS sequence"/>
</dbReference>
<dbReference type="InterPro" id="IPR003959">
    <property type="entry name" value="ATPase_AAA_core"/>
</dbReference>
<dbReference type="Gene3D" id="1.10.8.60">
    <property type="match status" value="1"/>
</dbReference>
<dbReference type="Gene3D" id="1.20.1740.10">
    <property type="entry name" value="Amino acid/polyamine transporter I"/>
    <property type="match status" value="1"/>
</dbReference>
<accession>A0ABQ9D1V1</accession>
<evidence type="ECO:0000256" key="10">
    <source>
        <dbReference type="SAM" id="Phobius"/>
    </source>
</evidence>
<feature type="transmembrane region" description="Helical" evidence="10">
    <location>
        <begin position="75"/>
        <end position="95"/>
    </location>
</feature>
<dbReference type="PANTHER" id="PTHR23069">
    <property type="entry name" value="AAA DOMAIN-CONTAINING"/>
    <property type="match status" value="1"/>
</dbReference>
<evidence type="ECO:0000256" key="4">
    <source>
        <dbReference type="ARBA" id="ARBA00022741"/>
    </source>
</evidence>
<evidence type="ECO:0000256" key="1">
    <source>
        <dbReference type="ARBA" id="ARBA00004141"/>
    </source>
</evidence>
<evidence type="ECO:0000313" key="12">
    <source>
        <dbReference type="EMBL" id="KAJ7410799.1"/>
    </source>
</evidence>
<dbReference type="EMBL" id="WHWB01034384">
    <property type="protein sequence ID" value="KAJ7410799.1"/>
    <property type="molecule type" value="Genomic_DNA"/>
</dbReference>
<dbReference type="PROSITE" id="PS00674">
    <property type="entry name" value="AAA"/>
    <property type="match status" value="1"/>
</dbReference>
<name>A0ABQ9D1V1_9PASS</name>
<evidence type="ECO:0000256" key="9">
    <source>
        <dbReference type="SAM" id="MobiDB-lite"/>
    </source>
</evidence>
<feature type="region of interest" description="Disordered" evidence="9">
    <location>
        <begin position="413"/>
        <end position="450"/>
    </location>
</feature>
<gene>
    <name evidence="12" type="ORF">WISP_106247</name>
</gene>
<keyword evidence="7" id="KW-0103">Bromodomain</keyword>
<dbReference type="PRINTS" id="PR00830">
    <property type="entry name" value="ENDOLAPTASE"/>
</dbReference>
<keyword evidence="13" id="KW-1185">Reference proteome</keyword>
<comment type="subcellular location">
    <subcellularLocation>
        <location evidence="1">Membrane</location>
        <topology evidence="1">Multi-pass membrane protein</topology>
    </subcellularLocation>
</comment>
<evidence type="ECO:0000259" key="11">
    <source>
        <dbReference type="SMART" id="SM00382"/>
    </source>
</evidence>
<feature type="domain" description="AAA+ ATPase" evidence="11">
    <location>
        <begin position="509"/>
        <end position="650"/>
    </location>
</feature>
<reference evidence="12" key="1">
    <citation type="submission" date="2019-10" db="EMBL/GenBank/DDBJ databases">
        <authorList>
            <person name="Soares A.E.R."/>
            <person name="Aleixo A."/>
            <person name="Schneider P."/>
            <person name="Miyaki C.Y."/>
            <person name="Schneider M.P."/>
            <person name="Mello C."/>
            <person name="Vasconcelos A.T.R."/>
        </authorList>
    </citation>
    <scope>NUCLEOTIDE SEQUENCE</scope>
    <source>
        <tissue evidence="12">Muscle</tissue>
    </source>
</reference>
<feature type="transmembrane region" description="Helical" evidence="10">
    <location>
        <begin position="101"/>
        <end position="123"/>
    </location>
</feature>
<evidence type="ECO:0000256" key="6">
    <source>
        <dbReference type="ARBA" id="ARBA00022989"/>
    </source>
</evidence>
<dbReference type="PANTHER" id="PTHR23069:SF4">
    <property type="entry name" value="ATPASE FAMILY AAA DOMAIN-CONTAINING PROTEIN 2"/>
    <property type="match status" value="1"/>
</dbReference>
<dbReference type="Pfam" id="PF13520">
    <property type="entry name" value="AA_permease_2"/>
    <property type="match status" value="1"/>
</dbReference>
<dbReference type="Gene3D" id="3.40.50.300">
    <property type="entry name" value="P-loop containing nucleotide triphosphate hydrolases"/>
    <property type="match status" value="1"/>
</dbReference>